<feature type="transmembrane region" description="Helical" evidence="1">
    <location>
        <begin position="21"/>
        <end position="46"/>
    </location>
</feature>
<protein>
    <recommendedName>
        <fullName evidence="3">DUF3137 domain-containing protein</fullName>
    </recommendedName>
</protein>
<dbReference type="EMBL" id="LR131275">
    <property type="protein sequence ID" value="VDS02416.1"/>
    <property type="molecule type" value="Genomic_DNA"/>
</dbReference>
<organism evidence="2">
    <name type="scientific">uncultured organism</name>
    <dbReference type="NCBI Taxonomy" id="155900"/>
    <lineage>
        <taxon>unclassified sequences</taxon>
        <taxon>environmental samples</taxon>
    </lineage>
</organism>
<keyword evidence="1" id="KW-0472">Membrane</keyword>
<accession>A0A447I531</accession>
<name>A0A447I531_9ZZZZ</name>
<keyword evidence="1" id="KW-0812">Transmembrane</keyword>
<proteinExistence type="predicted"/>
<evidence type="ECO:0000313" key="2">
    <source>
        <dbReference type="EMBL" id="VDS02416.1"/>
    </source>
</evidence>
<keyword evidence="1" id="KW-1133">Transmembrane helix</keyword>
<evidence type="ECO:0000256" key="1">
    <source>
        <dbReference type="SAM" id="Phobius"/>
    </source>
</evidence>
<evidence type="ECO:0008006" key="3">
    <source>
        <dbReference type="Google" id="ProtNLM"/>
    </source>
</evidence>
<reference evidence="2" key="1">
    <citation type="submission" date="2018-12" db="EMBL/GenBank/DDBJ databases">
        <authorList>
            <person name="Laville E."/>
        </authorList>
    </citation>
    <scope>NUCLEOTIDE SEQUENCE</scope>
</reference>
<dbReference type="AlphaFoldDB" id="A0A447I531"/>
<feature type="transmembrane region" description="Helical" evidence="1">
    <location>
        <begin position="52"/>
        <end position="73"/>
    </location>
</feature>
<sequence length="280" mass="31500">MRKRNRAPQEKMPDEELSRRILFYGHLANLCAYGCIAGAVLGVLAGILLESFAAGCVIVMLVIVAAVFLIQLVHAMQSALILGQLGDGFLNALRKVFGPQPEHKQWPMSNELVRRSGLFPEEWEAASARGSYEGSYQGIPFAMHNASLTHVWEVRDPMPDDPHNTRTCSKTIFKGLFLVCRMRRPVAQEAFVLPGSPRPGFGPELENWEQQLRRAVDARELRMSFRGDLMFAAFATDRQIMAVSKDIDPKIIEEYRRSFQDSVDLMKGLMEAVAQNTELF</sequence>